<evidence type="ECO:0000313" key="3">
    <source>
        <dbReference type="EMBL" id="KAF7407985.1"/>
    </source>
</evidence>
<feature type="chain" id="PRO_5032953368" evidence="2">
    <location>
        <begin position="20"/>
        <end position="237"/>
    </location>
</feature>
<reference evidence="3" key="1">
    <citation type="journal article" date="2020" name="G3 (Bethesda)">
        <title>High-Quality Assemblies for Three Invasive Social Wasps from the &lt;i&gt;Vespula&lt;/i&gt; Genus.</title>
        <authorList>
            <person name="Harrop T.W.R."/>
            <person name="Guhlin J."/>
            <person name="McLaughlin G.M."/>
            <person name="Permina E."/>
            <person name="Stockwell P."/>
            <person name="Gilligan J."/>
            <person name="Le Lec M.F."/>
            <person name="Gruber M.A.M."/>
            <person name="Quinn O."/>
            <person name="Lovegrove M."/>
            <person name="Duncan E.J."/>
            <person name="Remnant E.J."/>
            <person name="Van Eeckhoven J."/>
            <person name="Graham B."/>
            <person name="Knapp R.A."/>
            <person name="Langford K.W."/>
            <person name="Kronenberg Z."/>
            <person name="Press M.O."/>
            <person name="Eacker S.M."/>
            <person name="Wilson-Rankin E.E."/>
            <person name="Purcell J."/>
            <person name="Lester P.J."/>
            <person name="Dearden P.K."/>
        </authorList>
    </citation>
    <scope>NUCLEOTIDE SEQUENCE</scope>
    <source>
        <strain evidence="3">Marl-1</strain>
    </source>
</reference>
<feature type="signal peptide" evidence="2">
    <location>
        <begin position="1"/>
        <end position="19"/>
    </location>
</feature>
<dbReference type="Proteomes" id="UP000614350">
    <property type="component" value="Unassembled WGS sequence"/>
</dbReference>
<name>A0A834NFB5_VESVU</name>
<dbReference type="InterPro" id="IPR012464">
    <property type="entry name" value="DUF1676"/>
</dbReference>
<organism evidence="3 4">
    <name type="scientific">Vespula vulgaris</name>
    <name type="common">Yellow jacket</name>
    <name type="synonym">Wasp</name>
    <dbReference type="NCBI Taxonomy" id="7454"/>
    <lineage>
        <taxon>Eukaryota</taxon>
        <taxon>Metazoa</taxon>
        <taxon>Ecdysozoa</taxon>
        <taxon>Arthropoda</taxon>
        <taxon>Hexapoda</taxon>
        <taxon>Insecta</taxon>
        <taxon>Pterygota</taxon>
        <taxon>Neoptera</taxon>
        <taxon>Endopterygota</taxon>
        <taxon>Hymenoptera</taxon>
        <taxon>Apocrita</taxon>
        <taxon>Aculeata</taxon>
        <taxon>Vespoidea</taxon>
        <taxon>Vespidae</taxon>
        <taxon>Vespinae</taxon>
        <taxon>Vespula</taxon>
    </lineage>
</organism>
<keyword evidence="1" id="KW-0812">Transmembrane</keyword>
<accession>A0A834NFB5</accession>
<evidence type="ECO:0000256" key="2">
    <source>
        <dbReference type="SAM" id="SignalP"/>
    </source>
</evidence>
<dbReference type="GO" id="GO:0016020">
    <property type="term" value="C:membrane"/>
    <property type="evidence" value="ECO:0007669"/>
    <property type="project" value="TreeGrafter"/>
</dbReference>
<dbReference type="Pfam" id="PF07898">
    <property type="entry name" value="DUF1676"/>
    <property type="match status" value="1"/>
</dbReference>
<dbReference type="AlphaFoldDB" id="A0A834NFB5"/>
<sequence length="237" mass="26613">MTMKAKIIVFLQLLAIVVGNPQRVSQDDDNVEHLEMKLVRAMDALNEKDNIDIYGNMITLQKVAVKEDSIETKKNADPLVDRIERFLKTRKIHIDFPNDESSVDLFGRALGQKNVDIKLESLVYGASEARTKLKRMLLPIILAIKLKTLIVLPIVITLIGLIGIKGLGAGLMSLLLSGAIALKALLTPPPPPRVSYGVVKPYDVHEHWHRSQEEVNQPYRGWAAEYNGEQYPYQDIP</sequence>
<feature type="transmembrane region" description="Helical" evidence="1">
    <location>
        <begin position="136"/>
        <end position="159"/>
    </location>
</feature>
<keyword evidence="2" id="KW-0732">Signal</keyword>
<keyword evidence="1" id="KW-0472">Membrane</keyword>
<gene>
    <name evidence="3" type="ORF">HZH66_002522</name>
</gene>
<keyword evidence="1" id="KW-1133">Transmembrane helix</keyword>
<evidence type="ECO:0000313" key="4">
    <source>
        <dbReference type="Proteomes" id="UP000614350"/>
    </source>
</evidence>
<comment type="caution">
    <text evidence="3">The sequence shown here is derived from an EMBL/GenBank/DDBJ whole genome shotgun (WGS) entry which is preliminary data.</text>
</comment>
<keyword evidence="4" id="KW-1185">Reference proteome</keyword>
<dbReference type="EMBL" id="JACSEA010000002">
    <property type="protein sequence ID" value="KAF7407985.1"/>
    <property type="molecule type" value="Genomic_DNA"/>
</dbReference>
<evidence type="ECO:0000256" key="1">
    <source>
        <dbReference type="SAM" id="Phobius"/>
    </source>
</evidence>
<protein>
    <submittedName>
        <fullName evidence="3">Uncharacterized protein</fullName>
    </submittedName>
</protein>
<dbReference type="PANTHER" id="PTHR21879:SF22">
    <property type="entry name" value="FI03362P-RELATED"/>
    <property type="match status" value="1"/>
</dbReference>
<dbReference type="PANTHER" id="PTHR21879">
    <property type="entry name" value="FI03362P-RELATED-RELATED"/>
    <property type="match status" value="1"/>
</dbReference>
<proteinExistence type="predicted"/>